<proteinExistence type="predicted"/>
<organism evidence="2 3">
    <name type="scientific">Botryobasidium botryosum (strain FD-172 SS1)</name>
    <dbReference type="NCBI Taxonomy" id="930990"/>
    <lineage>
        <taxon>Eukaryota</taxon>
        <taxon>Fungi</taxon>
        <taxon>Dikarya</taxon>
        <taxon>Basidiomycota</taxon>
        <taxon>Agaricomycotina</taxon>
        <taxon>Agaricomycetes</taxon>
        <taxon>Cantharellales</taxon>
        <taxon>Botryobasidiaceae</taxon>
        <taxon>Botryobasidium</taxon>
    </lineage>
</organism>
<keyword evidence="3" id="KW-1185">Reference proteome</keyword>
<evidence type="ECO:0000313" key="2">
    <source>
        <dbReference type="EMBL" id="KDQ08802.1"/>
    </source>
</evidence>
<dbReference type="EMBL" id="KL198086">
    <property type="protein sequence ID" value="KDQ08802.1"/>
    <property type="molecule type" value="Genomic_DNA"/>
</dbReference>
<protein>
    <submittedName>
        <fullName evidence="2">Uncharacterized protein</fullName>
    </submittedName>
</protein>
<feature type="compositionally biased region" description="Low complexity" evidence="1">
    <location>
        <begin position="127"/>
        <end position="155"/>
    </location>
</feature>
<dbReference type="Proteomes" id="UP000027195">
    <property type="component" value="Unassembled WGS sequence"/>
</dbReference>
<feature type="compositionally biased region" description="Basic and acidic residues" evidence="1">
    <location>
        <begin position="156"/>
        <end position="182"/>
    </location>
</feature>
<feature type="compositionally biased region" description="Basic and acidic residues" evidence="1">
    <location>
        <begin position="275"/>
        <end position="299"/>
    </location>
</feature>
<gene>
    <name evidence="2" type="ORF">BOTBODRAFT_559051</name>
</gene>
<evidence type="ECO:0000313" key="3">
    <source>
        <dbReference type="Proteomes" id="UP000027195"/>
    </source>
</evidence>
<dbReference type="AlphaFoldDB" id="A0A067MAD9"/>
<evidence type="ECO:0000256" key="1">
    <source>
        <dbReference type="SAM" id="MobiDB-lite"/>
    </source>
</evidence>
<feature type="region of interest" description="Disordered" evidence="1">
    <location>
        <begin position="1"/>
        <end position="314"/>
    </location>
</feature>
<feature type="compositionally biased region" description="Low complexity" evidence="1">
    <location>
        <begin position="220"/>
        <end position="230"/>
    </location>
</feature>
<feature type="compositionally biased region" description="Polar residues" evidence="1">
    <location>
        <begin position="1"/>
        <end position="15"/>
    </location>
</feature>
<feature type="compositionally biased region" description="Basic and acidic residues" evidence="1">
    <location>
        <begin position="21"/>
        <end position="60"/>
    </location>
</feature>
<name>A0A067MAD9_BOTB1</name>
<reference evidence="3" key="1">
    <citation type="journal article" date="2014" name="Proc. Natl. Acad. Sci. U.S.A.">
        <title>Extensive sampling of basidiomycete genomes demonstrates inadequacy of the white-rot/brown-rot paradigm for wood decay fungi.</title>
        <authorList>
            <person name="Riley R."/>
            <person name="Salamov A.A."/>
            <person name="Brown D.W."/>
            <person name="Nagy L.G."/>
            <person name="Floudas D."/>
            <person name="Held B.W."/>
            <person name="Levasseur A."/>
            <person name="Lombard V."/>
            <person name="Morin E."/>
            <person name="Otillar R."/>
            <person name="Lindquist E.A."/>
            <person name="Sun H."/>
            <person name="LaButti K.M."/>
            <person name="Schmutz J."/>
            <person name="Jabbour D."/>
            <person name="Luo H."/>
            <person name="Baker S.E."/>
            <person name="Pisabarro A.G."/>
            <person name="Walton J.D."/>
            <person name="Blanchette R.A."/>
            <person name="Henrissat B."/>
            <person name="Martin F."/>
            <person name="Cullen D."/>
            <person name="Hibbett D.S."/>
            <person name="Grigoriev I.V."/>
        </authorList>
    </citation>
    <scope>NUCLEOTIDE SEQUENCE [LARGE SCALE GENOMIC DNA]</scope>
    <source>
        <strain evidence="3">FD-172 SS1</strain>
    </source>
</reference>
<dbReference type="HOGENOM" id="CLU_811301_0_0_1"/>
<sequence length="342" mass="37310">MPTASADTNANTHTGVVNWGRDVDQDSRDHRESRDSKDGWENRDSRERDEKEREKKDLPTRPRAMATNTAPLLASVPPPAPALNHYRQRPIPPHLASGDNTGMRTGPRGGGGSGVKRSFADADGPEPMNVQPQPQRQQQLQPPAPTPASTAAAEAYARRSMEMDREGDKEREKERVEQRHSPEFSVQNRVADSKEPPVLRARNPPPRRGRGGGITGGPGASAPGAPASGPKIRVTGANDMPLTNRRPFGKAATPSASQQQEAFSAPPPEVTPRSMDVDIRESQRERTDRRDKERDRDRNSGAFEGHGVSRSPPEDFAMVRAFLNILVSSAFDAYGGSISRDS</sequence>
<accession>A0A067MAD9</accession>
<dbReference type="InParanoid" id="A0A067MAD9"/>